<dbReference type="PANTHER" id="PTHR30290">
    <property type="entry name" value="PERIPLASMIC BINDING COMPONENT OF ABC TRANSPORTER"/>
    <property type="match status" value="1"/>
</dbReference>
<dbReference type="InterPro" id="IPR039424">
    <property type="entry name" value="SBP_5"/>
</dbReference>
<dbReference type="RefSeq" id="WP_344547440.1">
    <property type="nucleotide sequence ID" value="NZ_BAAATD010000014.1"/>
</dbReference>
<reference evidence="8" key="1">
    <citation type="journal article" date="2019" name="Int. J. Syst. Evol. Microbiol.">
        <title>The Global Catalogue of Microorganisms (GCM) 10K type strain sequencing project: providing services to taxonomists for standard genome sequencing and annotation.</title>
        <authorList>
            <consortium name="The Broad Institute Genomics Platform"/>
            <consortium name="The Broad Institute Genome Sequencing Center for Infectious Disease"/>
            <person name="Wu L."/>
            <person name="Ma J."/>
        </authorList>
    </citation>
    <scope>NUCLEOTIDE SEQUENCE [LARGE SCALE GENOMIC DNA]</scope>
    <source>
        <strain evidence="8">JCM 6833</strain>
    </source>
</reference>
<evidence type="ECO:0000256" key="4">
    <source>
        <dbReference type="ARBA" id="ARBA00022729"/>
    </source>
</evidence>
<comment type="caution">
    <text evidence="7">The sequence shown here is derived from an EMBL/GenBank/DDBJ whole genome shotgun (WGS) entry which is preliminary data.</text>
</comment>
<dbReference type="Pfam" id="PF00496">
    <property type="entry name" value="SBP_bac_5"/>
    <property type="match status" value="1"/>
</dbReference>
<keyword evidence="4 5" id="KW-0732">Signal</keyword>
<dbReference type="InterPro" id="IPR023765">
    <property type="entry name" value="SBP_5_CS"/>
</dbReference>
<dbReference type="InterPro" id="IPR000914">
    <property type="entry name" value="SBP_5_dom"/>
</dbReference>
<proteinExistence type="inferred from homology"/>
<evidence type="ECO:0000256" key="2">
    <source>
        <dbReference type="ARBA" id="ARBA00005695"/>
    </source>
</evidence>
<protein>
    <submittedName>
        <fullName evidence="7">ABC transporter substrate-binding protein</fullName>
    </submittedName>
</protein>
<dbReference type="Gene3D" id="3.10.105.10">
    <property type="entry name" value="Dipeptide-binding Protein, Domain 3"/>
    <property type="match status" value="1"/>
</dbReference>
<feature type="domain" description="Solute-binding protein family 5" evidence="6">
    <location>
        <begin position="79"/>
        <end position="418"/>
    </location>
</feature>
<accession>A0ABP6CX99</accession>
<evidence type="ECO:0000313" key="7">
    <source>
        <dbReference type="EMBL" id="GAA2628364.1"/>
    </source>
</evidence>
<name>A0ABP6CX99_9ACTN</name>
<keyword evidence="8" id="KW-1185">Reference proteome</keyword>
<comment type="similarity">
    <text evidence="2">Belongs to the bacterial solute-binding protein 5 family.</text>
</comment>
<dbReference type="PANTHER" id="PTHR30290:SF10">
    <property type="entry name" value="PERIPLASMIC OLIGOPEPTIDE-BINDING PROTEIN-RELATED"/>
    <property type="match status" value="1"/>
</dbReference>
<organism evidence="7 8">
    <name type="scientific">Actinomadura fulvescens</name>
    <dbReference type="NCBI Taxonomy" id="46160"/>
    <lineage>
        <taxon>Bacteria</taxon>
        <taxon>Bacillati</taxon>
        <taxon>Actinomycetota</taxon>
        <taxon>Actinomycetes</taxon>
        <taxon>Streptosporangiales</taxon>
        <taxon>Thermomonosporaceae</taxon>
        <taxon>Actinomadura</taxon>
    </lineage>
</organism>
<evidence type="ECO:0000256" key="1">
    <source>
        <dbReference type="ARBA" id="ARBA00004193"/>
    </source>
</evidence>
<comment type="subcellular location">
    <subcellularLocation>
        <location evidence="1">Cell membrane</location>
        <topology evidence="1">Lipid-anchor</topology>
    </subcellularLocation>
</comment>
<dbReference type="InterPro" id="IPR030678">
    <property type="entry name" value="Peptide/Ni-bd"/>
</dbReference>
<dbReference type="PROSITE" id="PS51257">
    <property type="entry name" value="PROKAR_LIPOPROTEIN"/>
    <property type="match status" value="1"/>
</dbReference>
<dbReference type="Proteomes" id="UP001501509">
    <property type="component" value="Unassembled WGS sequence"/>
</dbReference>
<dbReference type="EMBL" id="BAAATD010000014">
    <property type="protein sequence ID" value="GAA2628364.1"/>
    <property type="molecule type" value="Genomic_DNA"/>
</dbReference>
<evidence type="ECO:0000259" key="6">
    <source>
        <dbReference type="Pfam" id="PF00496"/>
    </source>
</evidence>
<dbReference type="SUPFAM" id="SSF53850">
    <property type="entry name" value="Periplasmic binding protein-like II"/>
    <property type="match status" value="1"/>
</dbReference>
<dbReference type="PIRSF" id="PIRSF002741">
    <property type="entry name" value="MppA"/>
    <property type="match status" value="1"/>
</dbReference>
<evidence type="ECO:0000256" key="3">
    <source>
        <dbReference type="ARBA" id="ARBA00022448"/>
    </source>
</evidence>
<evidence type="ECO:0000313" key="8">
    <source>
        <dbReference type="Proteomes" id="UP001501509"/>
    </source>
</evidence>
<evidence type="ECO:0000256" key="5">
    <source>
        <dbReference type="SAM" id="SignalP"/>
    </source>
</evidence>
<feature type="signal peptide" evidence="5">
    <location>
        <begin position="1"/>
        <end position="27"/>
    </location>
</feature>
<sequence>MKKSTRAGALTAVCAIAASALTGCADAGGGSGAKGSTTLNLATLTLPQSLDPADANGSALPFFQAVYDTLIKREPNGSFSPMLATEWKYNGDRTELTLTLRDGVKFDDGTPLDATAVKANMERFAKRTGAQAKTLKDVKSIQVVDKTHVTLKLSQPNPAMLYFLSDAAGLMANPASFGKPGDPLKTKPDGTGPYELDSAKSAIGTRWVYTRARNYWGTRLPYENITITYFNNETAIVNGLRTRQLNAALLQTADQQVAAESDRKLTTVPQEFDFQGIVLFDRGGALVPALRDARVRQALNHALDRKTMLSKIRQGRGAVTDQIFGTQAAGYVKELDAHYAHDPAKARELLKQAGHASGFTLKLPRVSAIVSDALASSIQTDLAAIGVKVTWENVDAGAIRKIFTDRGFPAMVMNLGQPADDWIGISDYVLPGVFNMFGTTDDTVRELLPKIQRAPAGEAKTELQALNRHLVEQAWFVPFYRLSYLHVTDGSVKVTPQSGMAVPSVYNYAPAK</sequence>
<dbReference type="Gene3D" id="3.40.190.10">
    <property type="entry name" value="Periplasmic binding protein-like II"/>
    <property type="match status" value="1"/>
</dbReference>
<gene>
    <name evidence="7" type="ORF">GCM10010411_77060</name>
</gene>
<keyword evidence="3" id="KW-0813">Transport</keyword>
<dbReference type="PROSITE" id="PS01040">
    <property type="entry name" value="SBP_BACTERIAL_5"/>
    <property type="match status" value="1"/>
</dbReference>
<feature type="chain" id="PRO_5046692280" evidence="5">
    <location>
        <begin position="28"/>
        <end position="512"/>
    </location>
</feature>